<dbReference type="EMBL" id="PYOJ01000019">
    <property type="protein sequence ID" value="PSV88236.1"/>
    <property type="molecule type" value="Genomic_DNA"/>
</dbReference>
<organism evidence="1 2">
    <name type="scientific">Photobacterium leiognathi</name>
    <dbReference type="NCBI Taxonomy" id="553611"/>
    <lineage>
        <taxon>Bacteria</taxon>
        <taxon>Pseudomonadati</taxon>
        <taxon>Pseudomonadota</taxon>
        <taxon>Gammaproteobacteria</taxon>
        <taxon>Vibrionales</taxon>
        <taxon>Vibrionaceae</taxon>
        <taxon>Photobacterium</taxon>
    </lineage>
</organism>
<dbReference type="InterPro" id="IPR014115">
    <property type="entry name" value="TrbI_Ftype"/>
</dbReference>
<evidence type="ECO:0000313" key="1">
    <source>
        <dbReference type="EMBL" id="PSV88236.1"/>
    </source>
</evidence>
<sequence length="115" mass="12924">MTSSQLLLTVALSVGISVPSTLLVNRYVAPPKQIASVNLKQLTREYIARLEQESISEDDIAHKTQQFEHQLKRQLLSYIYTHNAVVLVEPAVIDGARDITPDLRRRMALTPLSQT</sequence>
<name>A0A2T3M7W0_PHOLE</name>
<dbReference type="AlphaFoldDB" id="A0A2T3M7W0"/>
<comment type="caution">
    <text evidence="1">The sequence shown here is derived from an EMBL/GenBank/DDBJ whole genome shotgun (WGS) entry which is preliminary data.</text>
</comment>
<reference evidence="1 2" key="1">
    <citation type="submission" date="2018-03" db="EMBL/GenBank/DDBJ databases">
        <title>Whole genome sequencing of Histamine producing bacteria.</title>
        <authorList>
            <person name="Butler K."/>
        </authorList>
    </citation>
    <scope>NUCLEOTIDE SEQUENCE [LARGE SCALE GENOMIC DNA]</scope>
    <source>
        <strain evidence="1 2">ATCC 33979</strain>
    </source>
</reference>
<protein>
    <submittedName>
        <fullName evidence="1">Uncharacterized protein</fullName>
    </submittedName>
</protein>
<dbReference type="RefSeq" id="WP_045070340.1">
    <property type="nucleotide sequence ID" value="NZ_JZSL01000025.1"/>
</dbReference>
<dbReference type="Pfam" id="PF09677">
    <property type="entry name" value="TrbI_Ftype"/>
    <property type="match status" value="1"/>
</dbReference>
<proteinExistence type="predicted"/>
<dbReference type="Proteomes" id="UP000240410">
    <property type="component" value="Unassembled WGS sequence"/>
</dbReference>
<dbReference type="OrthoDB" id="6540494at2"/>
<evidence type="ECO:0000313" key="2">
    <source>
        <dbReference type="Proteomes" id="UP000240410"/>
    </source>
</evidence>
<accession>A0A2T3M7W0</accession>
<gene>
    <name evidence="1" type="ORF">CTM89_14765</name>
</gene>